<evidence type="ECO:0000256" key="1">
    <source>
        <dbReference type="ARBA" id="ARBA00022723"/>
    </source>
</evidence>
<evidence type="ECO:0000259" key="5">
    <source>
        <dbReference type="PROSITE" id="PS51379"/>
    </source>
</evidence>
<dbReference type="Gene3D" id="3.30.70.20">
    <property type="match status" value="1"/>
</dbReference>
<dbReference type="InterPro" id="IPR017900">
    <property type="entry name" value="4Fe4S_Fe_S_CS"/>
</dbReference>
<name>A0ABY9WUJ4_9BACT</name>
<organism evidence="6 7">
    <name type="scientific">Archangium minus</name>
    <dbReference type="NCBI Taxonomy" id="83450"/>
    <lineage>
        <taxon>Bacteria</taxon>
        <taxon>Pseudomonadati</taxon>
        <taxon>Myxococcota</taxon>
        <taxon>Myxococcia</taxon>
        <taxon>Myxococcales</taxon>
        <taxon>Cystobacterineae</taxon>
        <taxon>Archangiaceae</taxon>
        <taxon>Archangium</taxon>
    </lineage>
</organism>
<reference evidence="6 7" key="1">
    <citation type="submission" date="2019-08" db="EMBL/GenBank/DDBJ databases">
        <title>Archangium and Cystobacter genomes.</title>
        <authorList>
            <person name="Chen I.-C.K."/>
            <person name="Wielgoss S."/>
        </authorList>
    </citation>
    <scope>NUCLEOTIDE SEQUENCE [LARGE SCALE GENOMIC DNA]</scope>
    <source>
        <strain evidence="6 7">Cbm 6</strain>
    </source>
</reference>
<dbReference type="PROSITE" id="PS00198">
    <property type="entry name" value="4FE4S_FER_1"/>
    <property type="match status" value="1"/>
</dbReference>
<evidence type="ECO:0000256" key="2">
    <source>
        <dbReference type="ARBA" id="ARBA00023004"/>
    </source>
</evidence>
<dbReference type="RefSeq" id="WP_395820410.1">
    <property type="nucleotide sequence ID" value="NZ_CP043494.1"/>
</dbReference>
<dbReference type="InterPro" id="IPR017896">
    <property type="entry name" value="4Fe4S_Fe-S-bd"/>
</dbReference>
<dbReference type="EMBL" id="CP043494">
    <property type="protein sequence ID" value="WNG45487.1"/>
    <property type="molecule type" value="Genomic_DNA"/>
</dbReference>
<feature type="region of interest" description="Disordered" evidence="4">
    <location>
        <begin position="1"/>
        <end position="38"/>
    </location>
</feature>
<keyword evidence="1" id="KW-0479">Metal-binding</keyword>
<evidence type="ECO:0000256" key="4">
    <source>
        <dbReference type="SAM" id="MobiDB-lite"/>
    </source>
</evidence>
<sequence length="140" mass="14813">MSTQVTLSRRALLGFPRKKEEPLRPQEPVPAPVSAGAGAASGDGFSLEAFYAARARPAAATETASRMTVRVRPQLCLAWQGSFCSTCSERCPVEGAIALELGRPRVVEPRCTGCGLCIQVCPAPLNAFELLPSSQQVSVP</sequence>
<feature type="domain" description="4Fe-4S ferredoxin-type" evidence="5">
    <location>
        <begin position="102"/>
        <end position="133"/>
    </location>
</feature>
<dbReference type="Proteomes" id="UP001611383">
    <property type="component" value="Chromosome"/>
</dbReference>
<dbReference type="SUPFAM" id="SSF54862">
    <property type="entry name" value="4Fe-4S ferredoxins"/>
    <property type="match status" value="1"/>
</dbReference>
<dbReference type="PROSITE" id="PS51379">
    <property type="entry name" value="4FE4S_FER_2"/>
    <property type="match status" value="1"/>
</dbReference>
<keyword evidence="2" id="KW-0408">Iron</keyword>
<protein>
    <recommendedName>
        <fullName evidence="5">4Fe-4S ferredoxin-type domain-containing protein</fullName>
    </recommendedName>
</protein>
<evidence type="ECO:0000313" key="7">
    <source>
        <dbReference type="Proteomes" id="UP001611383"/>
    </source>
</evidence>
<accession>A0ABY9WUJ4</accession>
<evidence type="ECO:0000256" key="3">
    <source>
        <dbReference type="ARBA" id="ARBA00023014"/>
    </source>
</evidence>
<dbReference type="Pfam" id="PF13237">
    <property type="entry name" value="Fer4_10"/>
    <property type="match status" value="1"/>
</dbReference>
<gene>
    <name evidence="6" type="ORF">F0U60_16315</name>
</gene>
<keyword evidence="7" id="KW-1185">Reference proteome</keyword>
<proteinExistence type="predicted"/>
<evidence type="ECO:0000313" key="6">
    <source>
        <dbReference type="EMBL" id="WNG45487.1"/>
    </source>
</evidence>
<keyword evidence="3" id="KW-0411">Iron-sulfur</keyword>